<reference evidence="1 2" key="1">
    <citation type="journal article" date="2014" name="ISME J.">
        <title>Ecophysiology of Thioploca ingrica as revealed by the complete genome sequence supplemented with proteomic evidence.</title>
        <authorList>
            <person name="Kojima H."/>
            <person name="Ogura Y."/>
            <person name="Yamamoto N."/>
            <person name="Togashi T."/>
            <person name="Mori H."/>
            <person name="Watanabe T."/>
            <person name="Nemoto F."/>
            <person name="Kurokawa K."/>
            <person name="Hayashi T."/>
            <person name="Fukui M."/>
        </authorList>
    </citation>
    <scope>NUCLEOTIDE SEQUENCE [LARGE SCALE GENOMIC DNA]</scope>
</reference>
<dbReference type="HOGENOM" id="CLU_2072074_0_0_6"/>
<evidence type="ECO:0000313" key="1">
    <source>
        <dbReference type="EMBL" id="BAP56957.1"/>
    </source>
</evidence>
<accession>A0A090AM45</accession>
<proteinExistence type="predicted"/>
<dbReference type="STRING" id="40754.THII_2660"/>
<evidence type="ECO:0000313" key="2">
    <source>
        <dbReference type="Proteomes" id="UP000031623"/>
    </source>
</evidence>
<organism evidence="1 2">
    <name type="scientific">Thioploca ingrica</name>
    <dbReference type="NCBI Taxonomy" id="40754"/>
    <lineage>
        <taxon>Bacteria</taxon>
        <taxon>Pseudomonadati</taxon>
        <taxon>Pseudomonadota</taxon>
        <taxon>Gammaproteobacteria</taxon>
        <taxon>Thiotrichales</taxon>
        <taxon>Thiotrichaceae</taxon>
        <taxon>Thioploca</taxon>
    </lineage>
</organism>
<keyword evidence="2" id="KW-1185">Reference proteome</keyword>
<dbReference type="Proteomes" id="UP000031623">
    <property type="component" value="Chromosome"/>
</dbReference>
<dbReference type="AlphaFoldDB" id="A0A090AM45"/>
<protein>
    <submittedName>
        <fullName evidence="1">Uncharacterized protein</fullName>
    </submittedName>
</protein>
<dbReference type="EMBL" id="AP014633">
    <property type="protein sequence ID" value="BAP56957.1"/>
    <property type="molecule type" value="Genomic_DNA"/>
</dbReference>
<dbReference type="KEGG" id="tig:THII_2660"/>
<sequence length="118" mass="14026">MTIAIGWWWVRLAFQQAQYQKDTDLVEWKSAHEEDILAYDLWRGILKIGKECTTHPENYEAITHVTAEQFIYPLDGIYNENAYQFLDKFSAIDNSIYCYGLFSIENNEFKWLDVTSRQ</sequence>
<gene>
    <name evidence="1" type="ORF">THII_2660</name>
</gene>
<name>A0A090AM45_9GAMM</name>